<proteinExistence type="predicted"/>
<dbReference type="AlphaFoldDB" id="Q4UFM2"/>
<feature type="region of interest" description="Disordered" evidence="1">
    <location>
        <begin position="727"/>
        <end position="748"/>
    </location>
</feature>
<dbReference type="KEGG" id="tan:TA15680"/>
<dbReference type="Proteomes" id="UP000001950">
    <property type="component" value="Chromosome 2"/>
</dbReference>
<dbReference type="GO" id="GO:0006400">
    <property type="term" value="P:tRNA modification"/>
    <property type="evidence" value="ECO:0007669"/>
    <property type="project" value="InterPro"/>
</dbReference>
<dbReference type="RefSeq" id="XP_951826.1">
    <property type="nucleotide sequence ID" value="XM_946733.1"/>
</dbReference>
<dbReference type="Gene3D" id="3.30.2300.10">
    <property type="entry name" value="THUMP superfamily"/>
    <property type="match status" value="1"/>
</dbReference>
<feature type="compositionally biased region" description="Polar residues" evidence="1">
    <location>
        <begin position="490"/>
        <end position="499"/>
    </location>
</feature>
<protein>
    <recommendedName>
        <fullName evidence="2">PPM-type phosphatase domain-containing protein</fullName>
    </recommendedName>
</protein>
<accession>Q4UFM2</accession>
<sequence>MKRSINNFGPKWKKLKQESGKLVPGSKGILISCSITGKHKDAMQEILYILRQHSERFHPDASICSRNVDHVDKEMLLKSELENLNQEFNRFVPGPCISKGLDYVYFKKIEDTPSKYVSEIFKEIKNNKSYSARFLSRIVPVDYICEAKEEDLRCTLKSLISKEFPLSLANSCKVTKLKEPSTDEDKINNESEDKENYNSRKEDEESDKMESMVTWALEFKRTNSNALGREQVLDIVNELMGKEYKVDLKKPEKLIIVYVIKNNGLEIPEDGEWVICGDSGEDSKWYTHESQKWMYNSEEHVYFHIESQTIIPDLKYFETKNEENYPDHDYLYEDVQYVDENVEYPDEVGDSNQLESDLENDSEDFSMDFNKDLIAGTESRKGNLETKIENEDRFITRECMSIQYLTDSKALCYFSGVFDGHYGPKCSDYIVKHLKNNILTVFLQNIQCSSSFKKRKLFSTGNANFSINEFPSNTNNETLDEEDQEDAIEDNSSTNKGSNELSDEVNVFLYSISKGVQMVDNNFCSYARKEFILDGSTLNLAFFYGPDSFGSLKLILANLGDSRSILCVKEGDKYVAKDLTREHKPDDKLEKERILKNKGFVEHVQGCWRAVLRKGNRIVCAISTSRAIGDFILKSPNNIISSQVDLYVHDVDFDNFIFLVQCTDGITDVLTSQEIVDFVMNCINSGYDPKKAAKILVDKAESLGSMDDKTCNIIYFGWQKEVFSKLNSDEEENEVKSQELKQEEEDIF</sequence>
<dbReference type="VEuPathDB" id="PiroplasmaDB:TA15680"/>
<dbReference type="InParanoid" id="Q4UFM2"/>
<keyword evidence="4" id="KW-1185">Reference proteome</keyword>
<dbReference type="Gene3D" id="3.60.40.10">
    <property type="entry name" value="PPM-type phosphatase domain"/>
    <property type="match status" value="1"/>
</dbReference>
<reference evidence="3 4" key="1">
    <citation type="journal article" date="2005" name="Science">
        <title>Genome of the host-cell transforming parasite Theileria annulata compared with T. parva.</title>
        <authorList>
            <person name="Pain A."/>
            <person name="Renauld H."/>
            <person name="Berriman M."/>
            <person name="Murphy L."/>
            <person name="Yeats C.A."/>
            <person name="Weir W."/>
            <person name="Kerhornou A."/>
            <person name="Aslett M."/>
            <person name="Bishop R."/>
            <person name="Bouchier C."/>
            <person name="Cochet M."/>
            <person name="Coulson R.M.R."/>
            <person name="Cronin A."/>
            <person name="de Villiers E.P."/>
            <person name="Fraser A."/>
            <person name="Fosker N."/>
            <person name="Gardner M."/>
            <person name="Goble A."/>
            <person name="Griffiths-Jones S."/>
            <person name="Harris D.E."/>
            <person name="Katzer F."/>
            <person name="Larke N."/>
            <person name="Lord A."/>
            <person name="Maser P."/>
            <person name="McKellar S."/>
            <person name="Mooney P."/>
            <person name="Morton F."/>
            <person name="Nene V."/>
            <person name="O'Neil S."/>
            <person name="Price C."/>
            <person name="Quail M.A."/>
            <person name="Rabbinowitsch E."/>
            <person name="Rawlings N.D."/>
            <person name="Rutter S."/>
            <person name="Saunders D."/>
            <person name="Seeger K."/>
            <person name="Shah T."/>
            <person name="Squares R."/>
            <person name="Squares S."/>
            <person name="Tivey A."/>
            <person name="Walker A.R."/>
            <person name="Woodward J."/>
            <person name="Dobbelaere D.A.E."/>
            <person name="Langsley G."/>
            <person name="Rajandream M.A."/>
            <person name="McKeever D."/>
            <person name="Shiels B."/>
            <person name="Tait A."/>
            <person name="Barrell B.G."/>
            <person name="Hall N."/>
        </authorList>
    </citation>
    <scope>NUCLEOTIDE SEQUENCE [LARGE SCALE GENOMIC DNA]</scope>
    <source>
        <strain evidence="4">Ankara</strain>
    </source>
</reference>
<dbReference type="GO" id="GO:0004722">
    <property type="term" value="F:protein serine/threonine phosphatase activity"/>
    <property type="evidence" value="ECO:0007669"/>
    <property type="project" value="InterPro"/>
</dbReference>
<dbReference type="GeneID" id="3862114"/>
<dbReference type="InterPro" id="IPR004114">
    <property type="entry name" value="THUMP_dom"/>
</dbReference>
<evidence type="ECO:0000313" key="4">
    <source>
        <dbReference type="Proteomes" id="UP000001950"/>
    </source>
</evidence>
<dbReference type="Pfam" id="PF02926">
    <property type="entry name" value="THUMP"/>
    <property type="match status" value="1"/>
</dbReference>
<dbReference type="SUPFAM" id="SSF143437">
    <property type="entry name" value="THUMP domain-like"/>
    <property type="match status" value="1"/>
</dbReference>
<gene>
    <name evidence="3" type="ORF">TA15680</name>
</gene>
<dbReference type="Pfam" id="PF00481">
    <property type="entry name" value="PP2C"/>
    <property type="match status" value="1"/>
</dbReference>
<feature type="compositionally biased region" description="Basic and acidic residues" evidence="1">
    <location>
        <begin position="179"/>
        <end position="203"/>
    </location>
</feature>
<dbReference type="InterPro" id="IPR015655">
    <property type="entry name" value="PP2C"/>
</dbReference>
<dbReference type="SUPFAM" id="SSF81606">
    <property type="entry name" value="PP2C-like"/>
    <property type="match status" value="1"/>
</dbReference>
<dbReference type="GO" id="GO:0003723">
    <property type="term" value="F:RNA binding"/>
    <property type="evidence" value="ECO:0007669"/>
    <property type="project" value="InterPro"/>
</dbReference>
<feature type="region of interest" description="Disordered" evidence="1">
    <location>
        <begin position="469"/>
        <end position="499"/>
    </location>
</feature>
<feature type="domain" description="PPM-type phosphatase" evidence="2">
    <location>
        <begin position="374"/>
        <end position="716"/>
    </location>
</feature>
<dbReference type="OMA" id="HESKVEN"/>
<dbReference type="EMBL" id="CR940348">
    <property type="protein sequence ID" value="CAI74094.1"/>
    <property type="molecule type" value="Genomic_DNA"/>
</dbReference>
<dbReference type="CDD" id="cd00143">
    <property type="entry name" value="PP2Cc"/>
    <property type="match status" value="1"/>
</dbReference>
<feature type="region of interest" description="Disordered" evidence="1">
    <location>
        <begin position="179"/>
        <end position="206"/>
    </location>
</feature>
<dbReference type="OrthoDB" id="361237at2759"/>
<dbReference type="PROSITE" id="PS51746">
    <property type="entry name" value="PPM_2"/>
    <property type="match status" value="1"/>
</dbReference>
<evidence type="ECO:0000256" key="1">
    <source>
        <dbReference type="SAM" id="MobiDB-lite"/>
    </source>
</evidence>
<evidence type="ECO:0000259" key="2">
    <source>
        <dbReference type="PROSITE" id="PS51746"/>
    </source>
</evidence>
<organism evidence="3 4">
    <name type="scientific">Theileria annulata</name>
    <dbReference type="NCBI Taxonomy" id="5874"/>
    <lineage>
        <taxon>Eukaryota</taxon>
        <taxon>Sar</taxon>
        <taxon>Alveolata</taxon>
        <taxon>Apicomplexa</taxon>
        <taxon>Aconoidasida</taxon>
        <taxon>Piroplasmida</taxon>
        <taxon>Theileriidae</taxon>
        <taxon>Theileria</taxon>
    </lineage>
</organism>
<dbReference type="InterPro" id="IPR001932">
    <property type="entry name" value="PPM-type_phosphatase-like_dom"/>
</dbReference>
<dbReference type="InterPro" id="IPR040183">
    <property type="entry name" value="THUMPD1-like"/>
</dbReference>
<dbReference type="SMART" id="SM00332">
    <property type="entry name" value="PP2Cc"/>
    <property type="match status" value="1"/>
</dbReference>
<dbReference type="STRING" id="5874.Q4UFM2"/>
<dbReference type="CDD" id="cd11717">
    <property type="entry name" value="THUMP_THUMPD1_like"/>
    <property type="match status" value="1"/>
</dbReference>
<dbReference type="PANTHER" id="PTHR47992">
    <property type="entry name" value="PROTEIN PHOSPHATASE"/>
    <property type="match status" value="1"/>
</dbReference>
<dbReference type="InterPro" id="IPR036457">
    <property type="entry name" value="PPM-type-like_dom_sf"/>
</dbReference>
<evidence type="ECO:0000313" key="3">
    <source>
        <dbReference type="EMBL" id="CAI74094.1"/>
    </source>
</evidence>
<dbReference type="eggNOG" id="KOG0698">
    <property type="taxonomic scope" value="Eukaryota"/>
</dbReference>
<feature type="compositionally biased region" description="Acidic residues" evidence="1">
    <location>
        <begin position="478"/>
        <end position="489"/>
    </location>
</feature>
<name>Q4UFM2_THEAN</name>